<dbReference type="PROSITE" id="PS50172">
    <property type="entry name" value="BRCT"/>
    <property type="match status" value="1"/>
</dbReference>
<proteinExistence type="predicted"/>
<evidence type="ECO:0000313" key="3">
    <source>
        <dbReference type="Proteomes" id="UP000321595"/>
    </source>
</evidence>
<evidence type="ECO:0000313" key="2">
    <source>
        <dbReference type="EMBL" id="QED26381.1"/>
    </source>
</evidence>
<dbReference type="Proteomes" id="UP000321595">
    <property type="component" value="Chromosome"/>
</dbReference>
<gene>
    <name evidence="2" type="ORF">FRD01_03775</name>
</gene>
<evidence type="ECO:0000259" key="1">
    <source>
        <dbReference type="PROSITE" id="PS50172"/>
    </source>
</evidence>
<dbReference type="RefSeq" id="WP_146957777.1">
    <property type="nucleotide sequence ID" value="NZ_CP042467.1"/>
</dbReference>
<dbReference type="KEGG" id="bbae:FRD01_03775"/>
<reference evidence="2 3" key="1">
    <citation type="submission" date="2019-08" db="EMBL/GenBank/DDBJ databases">
        <authorList>
            <person name="Liang Q."/>
        </authorList>
    </citation>
    <scope>NUCLEOTIDE SEQUENCE [LARGE SCALE GENOMIC DNA]</scope>
    <source>
        <strain evidence="2 3">V1718</strain>
    </source>
</reference>
<dbReference type="SUPFAM" id="SSF52047">
    <property type="entry name" value="RNI-like"/>
    <property type="match status" value="1"/>
</dbReference>
<dbReference type="InterPro" id="IPR001357">
    <property type="entry name" value="BRCT_dom"/>
</dbReference>
<dbReference type="Pfam" id="PF00533">
    <property type="entry name" value="BRCT"/>
    <property type="match status" value="1"/>
</dbReference>
<dbReference type="EMBL" id="CP042467">
    <property type="protein sequence ID" value="QED26381.1"/>
    <property type="molecule type" value="Genomic_DNA"/>
</dbReference>
<name>A0A5B8XMI4_9DELT</name>
<dbReference type="SMART" id="SM00292">
    <property type="entry name" value="BRCT"/>
    <property type="match status" value="1"/>
</dbReference>
<dbReference type="Gene3D" id="3.80.10.10">
    <property type="entry name" value="Ribonuclease Inhibitor"/>
    <property type="match status" value="2"/>
</dbReference>
<protein>
    <recommendedName>
        <fullName evidence="1">BRCT domain-containing protein</fullName>
    </recommendedName>
</protein>
<feature type="domain" description="BRCT" evidence="1">
    <location>
        <begin position="231"/>
        <end position="300"/>
    </location>
</feature>
<dbReference type="InterPro" id="IPR036420">
    <property type="entry name" value="BRCT_dom_sf"/>
</dbReference>
<dbReference type="AlphaFoldDB" id="A0A5B8XMI4"/>
<dbReference type="OrthoDB" id="9781345at2"/>
<dbReference type="SUPFAM" id="SSF52113">
    <property type="entry name" value="BRCT domain"/>
    <property type="match status" value="1"/>
</dbReference>
<accession>A0A5B8XMI4</accession>
<keyword evidence="3" id="KW-1185">Reference proteome</keyword>
<dbReference type="InterPro" id="IPR032675">
    <property type="entry name" value="LRR_dom_sf"/>
</dbReference>
<sequence>MTIGENLSEFYGKPVEDFEMETGIQNPTGIVYRLRKDWDSQHEVPEMIEKFAADPNASKVKALVIGAWDLEGDDSSSTVEALLAAKDTLKGLEAIMFGDVTYEESEISWLEQTDLGPVINAFPNLVHFQCRGGNSLELNNVKHHGLKTLIVETGGLSRSVISDVVKADLPALEHLELWLGTDDYGFDGSIHDLRPFLEGAKWPNLKTLGLRNSVIADKIAFALSVAEKADASSVQVEGKTFVLTGTLHNLKRSDAEKQLASMGAKIGSGVSKTTDYLVAGEKAGSKMEKAKSLGVPVLSEADLMKILGAEVDTVSEAGGSILDKIKVLDLSMGTLTDEGAKALFENPKIKNLDKLDVHFHYLSDEWVEKLRGLPIDVDVADQQEGDSYGDDEVYRYVAVSE</sequence>
<dbReference type="Gene3D" id="3.40.50.10190">
    <property type="entry name" value="BRCT domain"/>
    <property type="match status" value="1"/>
</dbReference>
<dbReference type="CDD" id="cd17748">
    <property type="entry name" value="BRCT_DNA_ligase_like"/>
    <property type="match status" value="1"/>
</dbReference>
<organism evidence="2 3">
    <name type="scientific">Microvenator marinus</name>
    <dbReference type="NCBI Taxonomy" id="2600177"/>
    <lineage>
        <taxon>Bacteria</taxon>
        <taxon>Deltaproteobacteria</taxon>
        <taxon>Bradymonadales</taxon>
        <taxon>Microvenatoraceae</taxon>
        <taxon>Microvenator</taxon>
    </lineage>
</organism>